<dbReference type="OrthoDB" id="3210682at2"/>
<keyword evidence="4" id="KW-1185">Reference proteome</keyword>
<feature type="domain" description="LysM" evidence="2">
    <location>
        <begin position="189"/>
        <end position="249"/>
    </location>
</feature>
<keyword evidence="1" id="KW-0472">Membrane</keyword>
<dbReference type="Proteomes" id="UP000186465">
    <property type="component" value="Unassembled WGS sequence"/>
</dbReference>
<dbReference type="CDD" id="cd00118">
    <property type="entry name" value="LysM"/>
    <property type="match status" value="1"/>
</dbReference>
<evidence type="ECO:0000256" key="1">
    <source>
        <dbReference type="SAM" id="Phobius"/>
    </source>
</evidence>
<dbReference type="InterPro" id="IPR036779">
    <property type="entry name" value="LysM_dom_sf"/>
</dbReference>
<proteinExistence type="predicted"/>
<protein>
    <recommendedName>
        <fullName evidence="2">LysM domain-containing protein</fullName>
    </recommendedName>
</protein>
<dbReference type="STRING" id="156892.BM477_02030"/>
<comment type="caution">
    <text evidence="3">The sequence shown here is derived from an EMBL/GenBank/DDBJ whole genome shotgun (WGS) entry which is preliminary data.</text>
</comment>
<dbReference type="SMART" id="SM00257">
    <property type="entry name" value="LysM"/>
    <property type="match status" value="1"/>
</dbReference>
<reference evidence="4" key="1">
    <citation type="submission" date="2016-11" db="EMBL/GenBank/DDBJ databases">
        <title>Actinomyces gypaetusis sp. nov. isolated from Gypaetus barbatus in Qinghai Tibet Plateau China.</title>
        <authorList>
            <person name="Meng X."/>
        </authorList>
    </citation>
    <scope>NUCLEOTIDE SEQUENCE [LARGE SCALE GENOMIC DNA]</scope>
    <source>
        <strain evidence="4">DSM 15383</strain>
    </source>
</reference>
<feature type="transmembrane region" description="Helical" evidence="1">
    <location>
        <begin position="18"/>
        <end position="36"/>
    </location>
</feature>
<dbReference type="Gene3D" id="3.10.350.10">
    <property type="entry name" value="LysM domain"/>
    <property type="match status" value="1"/>
</dbReference>
<dbReference type="AlphaFoldDB" id="A0A1Q5PRX6"/>
<keyword evidence="1" id="KW-1133">Transmembrane helix</keyword>
<dbReference type="Pfam" id="PF01476">
    <property type="entry name" value="LysM"/>
    <property type="match status" value="1"/>
</dbReference>
<dbReference type="PROSITE" id="PS51782">
    <property type="entry name" value="LYSM"/>
    <property type="match status" value="1"/>
</dbReference>
<name>A0A1Q5PRX6_9ACTO</name>
<organism evidence="3 4">
    <name type="scientific">Boudabousia marimammalium</name>
    <dbReference type="NCBI Taxonomy" id="156892"/>
    <lineage>
        <taxon>Bacteria</taxon>
        <taxon>Bacillati</taxon>
        <taxon>Actinomycetota</taxon>
        <taxon>Actinomycetes</taxon>
        <taxon>Actinomycetales</taxon>
        <taxon>Actinomycetaceae</taxon>
        <taxon>Boudabousia</taxon>
    </lineage>
</organism>
<evidence type="ECO:0000313" key="4">
    <source>
        <dbReference type="Proteomes" id="UP000186465"/>
    </source>
</evidence>
<dbReference type="RefSeq" id="WP_075361020.1">
    <property type="nucleotide sequence ID" value="NZ_MPDM01000002.1"/>
</dbReference>
<accession>A0A1Q5PRX6</accession>
<feature type="transmembrane region" description="Helical" evidence="1">
    <location>
        <begin position="56"/>
        <end position="81"/>
    </location>
</feature>
<evidence type="ECO:0000313" key="3">
    <source>
        <dbReference type="EMBL" id="OKL50195.1"/>
    </source>
</evidence>
<sequence>MNTSLQHSQTDGGPFKRAAIISAPPLLLLASGAALYRTILSTDFSFLPQSAADFNLIVLTIVLTTGLGIALWQTLWLLIALYARASDSITAANLVRNRGPKWINLLLASSLSLGTACGGYATEIQAAASTVSDTSNYQALEVLQTDPTTDLTLANNPSFRVSDLRWGAAPEISLGQTKSVEIVAAPELSTYTVQTGDSLWKIAKSHLATLGEAKSNHHVHQYVLEIYRENRAVIGVNPNLIIPGTQLALPTLKEAAK</sequence>
<dbReference type="InterPro" id="IPR018392">
    <property type="entry name" value="LysM"/>
</dbReference>
<dbReference type="EMBL" id="MPDM01000002">
    <property type="protein sequence ID" value="OKL50195.1"/>
    <property type="molecule type" value="Genomic_DNA"/>
</dbReference>
<keyword evidence="1" id="KW-0812">Transmembrane</keyword>
<evidence type="ECO:0000259" key="2">
    <source>
        <dbReference type="PROSITE" id="PS51782"/>
    </source>
</evidence>
<gene>
    <name evidence="3" type="ORF">BM477_02030</name>
</gene>